<dbReference type="InParanoid" id="A0A4Q1BKM2"/>
<evidence type="ECO:0000256" key="1">
    <source>
        <dbReference type="SAM" id="MobiDB-lite"/>
    </source>
</evidence>
<dbReference type="GO" id="GO:0015074">
    <property type="term" value="P:DNA integration"/>
    <property type="evidence" value="ECO:0007669"/>
    <property type="project" value="InterPro"/>
</dbReference>
<protein>
    <recommendedName>
        <fullName evidence="2">Integrase catalytic domain-containing protein</fullName>
    </recommendedName>
</protein>
<proteinExistence type="predicted"/>
<keyword evidence="4" id="KW-1185">Reference proteome</keyword>
<dbReference type="PROSITE" id="PS50994">
    <property type="entry name" value="INTEGRASE"/>
    <property type="match status" value="1"/>
</dbReference>
<dbReference type="OrthoDB" id="5392716at2759"/>
<dbReference type="PANTHER" id="PTHR46177">
    <property type="entry name" value="INTEGRASE CATALYTIC DOMAIN-CONTAINING PROTEIN"/>
    <property type="match status" value="1"/>
</dbReference>
<dbReference type="VEuPathDB" id="FungiDB:TREMEDRAFT_59228"/>
<comment type="caution">
    <text evidence="3">The sequence shown here is derived from an EMBL/GenBank/DDBJ whole genome shotgun (WGS) entry which is preliminary data.</text>
</comment>
<sequence>MSAEHNSLLPDETSDELDDSFPGNMITLLPLLDQVRIPNPTGKNGKLASPEYSEDLRSAMEKYYSEGMTSWQAINERLRQEHGSNFGSRASFFRATKFFGLGTSRKSTLSTQDVAQVMQEELEEDLNQVIGKRAMKHRLALRGFLIPRDLVYKAMKEYAPEGLQSRRPGHKKVPRFPIISVGPNEQWSIDGHDKLSSYGIGIYGIRDVYSGRLLALQAMPSNRRSEDVHCIFVNTVLKAAGIPLQIASDRGSEIGEVIASQIAFRTTYSSISLEDVFPYKLLKSTHNITIERSWRNVRENVVDQVKAALHSAYGSGLIHDGDPVHQTLVNWIVPPVVQQCLDDFAKVFNSYPVRYQKEKANPSGASRNEIYFNPTQWGGRNCLQNFPEISVIEDFQAQVRARAQLAWVSEEVHNICMGVVERSGLVYPPTNWEAAWFLFREVEDITYYESRPQCLTCGIFGTQCFLNAPLEEKANLELCDKCRRDKSLGANRQAAHAGLQGAAFRQSVPMPQQGMASGTWVLDERAQRKTALKAGLNSKGPAMQVRILTIHDGKAQEWNPAVFDSLFVGNWKETLKVNLAKALELGQAMWEQGKGEEETGLTYDQCNPRPALPNQKNEPITPPEDLLPLSLHEFYTTYCKVNRLYLVKKDTEQTGFIRIFLLLTIDEKNTYKLPEPTQQVVHEHLSHSSHQSVTSASRLSRRAASAPYVRSLTNTSNHSSISMTTGRTKTIATGQNLAPISNLFARFRVSTAALQNNGTLSRMANSISQSHGSIFESIQYIKTVFQHRDDGTLFAVQSAPETGLLANTPFDYGSHKQAFEVGDIV</sequence>
<dbReference type="Proteomes" id="UP000289152">
    <property type="component" value="Unassembled WGS sequence"/>
</dbReference>
<name>A0A4Q1BKM2_TREME</name>
<evidence type="ECO:0000313" key="3">
    <source>
        <dbReference type="EMBL" id="RXK38289.1"/>
    </source>
</evidence>
<organism evidence="3 4">
    <name type="scientific">Tremella mesenterica</name>
    <name type="common">Jelly fungus</name>
    <dbReference type="NCBI Taxonomy" id="5217"/>
    <lineage>
        <taxon>Eukaryota</taxon>
        <taxon>Fungi</taxon>
        <taxon>Dikarya</taxon>
        <taxon>Basidiomycota</taxon>
        <taxon>Agaricomycotina</taxon>
        <taxon>Tremellomycetes</taxon>
        <taxon>Tremellales</taxon>
        <taxon>Tremellaceae</taxon>
        <taxon>Tremella</taxon>
    </lineage>
</organism>
<dbReference type="VEuPathDB" id="FungiDB:TREMEDRAFT_58836"/>
<gene>
    <name evidence="3" type="ORF">M231_04462</name>
</gene>
<evidence type="ECO:0000259" key="2">
    <source>
        <dbReference type="PROSITE" id="PS50994"/>
    </source>
</evidence>
<feature type="domain" description="Integrase catalytic" evidence="2">
    <location>
        <begin position="179"/>
        <end position="370"/>
    </location>
</feature>
<dbReference type="Pfam" id="PF24764">
    <property type="entry name" value="rva_4"/>
    <property type="match status" value="1"/>
</dbReference>
<evidence type="ECO:0000313" key="4">
    <source>
        <dbReference type="Proteomes" id="UP000289152"/>
    </source>
</evidence>
<dbReference type="AlphaFoldDB" id="A0A4Q1BKM2"/>
<dbReference type="EMBL" id="SDIL01000050">
    <property type="protein sequence ID" value="RXK38289.1"/>
    <property type="molecule type" value="Genomic_DNA"/>
</dbReference>
<dbReference type="InterPro" id="IPR001584">
    <property type="entry name" value="Integrase_cat-core"/>
</dbReference>
<accession>A0A4Q1BKM2</accession>
<dbReference type="InterPro" id="IPR058913">
    <property type="entry name" value="Integrase_dom_put"/>
</dbReference>
<reference evidence="3 4" key="1">
    <citation type="submission" date="2016-06" db="EMBL/GenBank/DDBJ databases">
        <title>Evolution of pathogenesis and genome organization in the Tremellales.</title>
        <authorList>
            <person name="Cuomo C."/>
            <person name="Litvintseva A."/>
            <person name="Heitman J."/>
            <person name="Chen Y."/>
            <person name="Sun S."/>
            <person name="Springer D."/>
            <person name="Dromer F."/>
            <person name="Young S."/>
            <person name="Zeng Q."/>
            <person name="Chapman S."/>
            <person name="Gujja S."/>
            <person name="Saif S."/>
            <person name="Birren B."/>
        </authorList>
    </citation>
    <scope>NUCLEOTIDE SEQUENCE [LARGE SCALE GENOMIC DNA]</scope>
    <source>
        <strain evidence="3 4">ATCC 28783</strain>
    </source>
</reference>
<dbReference type="PANTHER" id="PTHR46177:SF1">
    <property type="entry name" value="INTEGRASE CATALYTIC DOMAIN-CONTAINING PROTEIN"/>
    <property type="match status" value="1"/>
</dbReference>
<feature type="region of interest" description="Disordered" evidence="1">
    <location>
        <begin position="1"/>
        <end position="20"/>
    </location>
</feature>